<accession>A0A6J2YC78</accession>
<dbReference type="InterPro" id="IPR011600">
    <property type="entry name" value="Pept_C14_caspase"/>
</dbReference>
<dbReference type="RefSeq" id="XP_030761477.1">
    <property type="nucleotide sequence ID" value="XM_030905617.1"/>
</dbReference>
<evidence type="ECO:0000313" key="6">
    <source>
        <dbReference type="RefSeq" id="XP_030761478.1"/>
    </source>
</evidence>
<dbReference type="SMART" id="SM00115">
    <property type="entry name" value="CASc"/>
    <property type="match status" value="1"/>
</dbReference>
<evidence type="ECO:0000259" key="3">
    <source>
        <dbReference type="PROSITE" id="PS50208"/>
    </source>
</evidence>
<dbReference type="Proteomes" id="UP000504635">
    <property type="component" value="Unplaced"/>
</dbReference>
<dbReference type="Gene3D" id="3.40.50.1460">
    <property type="match status" value="1"/>
</dbReference>
<evidence type="ECO:0000256" key="2">
    <source>
        <dbReference type="SAM" id="MobiDB-lite"/>
    </source>
</evidence>
<evidence type="ECO:0000256" key="1">
    <source>
        <dbReference type="ARBA" id="ARBA00010134"/>
    </source>
</evidence>
<feature type="region of interest" description="Disordered" evidence="2">
    <location>
        <begin position="280"/>
        <end position="340"/>
    </location>
</feature>
<feature type="compositionally biased region" description="Basic and acidic residues" evidence="2">
    <location>
        <begin position="330"/>
        <end position="340"/>
    </location>
</feature>
<dbReference type="GO" id="GO:0006508">
    <property type="term" value="P:proteolysis"/>
    <property type="evidence" value="ECO:0007669"/>
    <property type="project" value="InterPro"/>
</dbReference>
<dbReference type="OrthoDB" id="6097640at2759"/>
<dbReference type="InterPro" id="IPR015917">
    <property type="entry name" value="Pept_C14A"/>
</dbReference>
<comment type="similarity">
    <text evidence="1">Belongs to the peptidase C14A family.</text>
</comment>
<dbReference type="SUPFAM" id="SSF52129">
    <property type="entry name" value="Caspase-like"/>
    <property type="match status" value="1"/>
</dbReference>
<protein>
    <submittedName>
        <fullName evidence="5">Uncharacterized protein LOC115886459 isoform X1</fullName>
    </submittedName>
    <submittedName>
        <fullName evidence="6">Uncharacterized protein LOC115886459 isoform X2</fullName>
    </submittedName>
</protein>
<dbReference type="AlphaFoldDB" id="A0A6J2YC78"/>
<name>A0A6J2YC78_SITOR</name>
<dbReference type="InterPro" id="IPR001309">
    <property type="entry name" value="Pept_C14_p20"/>
</dbReference>
<reference evidence="5 6" key="1">
    <citation type="submission" date="2025-04" db="UniProtKB">
        <authorList>
            <consortium name="RefSeq"/>
        </authorList>
    </citation>
    <scope>IDENTIFICATION</scope>
    <source>
        <tissue evidence="5 6">Gonads</tissue>
    </source>
</reference>
<feature type="domain" description="Caspase family p20" evidence="3">
    <location>
        <begin position="137"/>
        <end position="162"/>
    </location>
</feature>
<evidence type="ECO:0000313" key="5">
    <source>
        <dbReference type="RefSeq" id="XP_030761477.1"/>
    </source>
</evidence>
<dbReference type="GeneID" id="115886459"/>
<proteinExistence type="inferred from homology"/>
<dbReference type="RefSeq" id="XP_030761478.1">
    <property type="nucleotide sequence ID" value="XM_030905618.1"/>
</dbReference>
<dbReference type="PROSITE" id="PS50208">
    <property type="entry name" value="CASPASE_P20"/>
    <property type="match status" value="1"/>
</dbReference>
<feature type="compositionally biased region" description="Basic residues" evidence="2">
    <location>
        <begin position="286"/>
        <end position="299"/>
    </location>
</feature>
<evidence type="ECO:0000313" key="4">
    <source>
        <dbReference type="Proteomes" id="UP000504635"/>
    </source>
</evidence>
<sequence>MDADRCRIRTNSTAEIDSRKSSIGQYPYEPKVVQLEPIVFKPSAELVPDEYERENNKNFAVKIVQLKIDRDAENLYKSLKEELGYNVDRKIIDEAEYGNIELACLDYAKTTKQEVEATNIDGLIMIFAKLALQPKRMSEIWGEFTSDNCPSLADKPKIFLFQTMDKKIGTDGTLKRASYQQLYNSPVETDLLIVYDNYHDQGSMDFLFSFNENITNFAAQEDLLSLITVSKGSSNRPVVISTMTKKFYLLNHEHRGHHLDIVENHNEIKKHLEDIKRYVTEPKPKAQPKVKRNPSRRTNNRPIEQAVPDGVGSIRTPTAERVNKTIKSNKSVEDKPPWRY</sequence>
<keyword evidence="4" id="KW-1185">Reference proteome</keyword>
<dbReference type="Pfam" id="PF00656">
    <property type="entry name" value="Peptidase_C14"/>
    <property type="match status" value="1"/>
</dbReference>
<organism evidence="4 6">
    <name type="scientific">Sitophilus oryzae</name>
    <name type="common">Rice weevil</name>
    <name type="synonym">Curculio oryzae</name>
    <dbReference type="NCBI Taxonomy" id="7048"/>
    <lineage>
        <taxon>Eukaryota</taxon>
        <taxon>Metazoa</taxon>
        <taxon>Ecdysozoa</taxon>
        <taxon>Arthropoda</taxon>
        <taxon>Hexapoda</taxon>
        <taxon>Insecta</taxon>
        <taxon>Pterygota</taxon>
        <taxon>Neoptera</taxon>
        <taxon>Endopterygota</taxon>
        <taxon>Coleoptera</taxon>
        <taxon>Polyphaga</taxon>
        <taxon>Cucujiformia</taxon>
        <taxon>Curculionidae</taxon>
        <taxon>Dryophthorinae</taxon>
        <taxon>Sitophilus</taxon>
    </lineage>
</organism>
<dbReference type="KEGG" id="soy:115886459"/>
<dbReference type="InterPro" id="IPR029030">
    <property type="entry name" value="Caspase-like_dom_sf"/>
</dbReference>
<dbReference type="GO" id="GO:0004197">
    <property type="term" value="F:cysteine-type endopeptidase activity"/>
    <property type="evidence" value="ECO:0007669"/>
    <property type="project" value="InterPro"/>
</dbReference>
<gene>
    <name evidence="5 6" type="primary">LOC115886459</name>
</gene>